<keyword evidence="3" id="KW-1185">Reference proteome</keyword>
<feature type="compositionally biased region" description="Polar residues" evidence="1">
    <location>
        <begin position="104"/>
        <end position="122"/>
    </location>
</feature>
<sequence length="217" mass="23998">MFEGEAAATGKGSCEEEGSKDLENKATLTTIVSTLENISRKFDQIDSRFNAYELDRNRPLMDQKTIDDMVKALVEDCLKVPGVDQKTIDDNDNLSNASEEKSLSLASPQQNTQQKSVNSPTTLAEEFGSVAKATDLDSHLDFVYVSPAKATKNDKDAKVPAYGRGCRGRRTVKDENAADKKKAVQAEAALKRKEKADGKRKEAKLKKQKQAERKKQK</sequence>
<proteinExistence type="predicted"/>
<accession>A0ABQ7YHB5</accession>
<comment type="caution">
    <text evidence="2">The sequence shown here is derived from an EMBL/GenBank/DDBJ whole genome shotgun (WGS) entry which is preliminary data.</text>
</comment>
<organism evidence="2 3">
    <name type="scientific">Brassica napus</name>
    <name type="common">Rape</name>
    <dbReference type="NCBI Taxonomy" id="3708"/>
    <lineage>
        <taxon>Eukaryota</taxon>
        <taxon>Viridiplantae</taxon>
        <taxon>Streptophyta</taxon>
        <taxon>Embryophyta</taxon>
        <taxon>Tracheophyta</taxon>
        <taxon>Spermatophyta</taxon>
        <taxon>Magnoliopsida</taxon>
        <taxon>eudicotyledons</taxon>
        <taxon>Gunneridae</taxon>
        <taxon>Pentapetalae</taxon>
        <taxon>rosids</taxon>
        <taxon>malvids</taxon>
        <taxon>Brassicales</taxon>
        <taxon>Brassicaceae</taxon>
        <taxon>Brassiceae</taxon>
        <taxon>Brassica</taxon>
    </lineage>
</organism>
<gene>
    <name evidence="2" type="ORF">HID58_074587</name>
</gene>
<protein>
    <submittedName>
        <fullName evidence="2">Uncharacterized protein</fullName>
    </submittedName>
</protein>
<dbReference type="Proteomes" id="UP000824890">
    <property type="component" value="Unassembled WGS sequence"/>
</dbReference>
<evidence type="ECO:0000313" key="3">
    <source>
        <dbReference type="Proteomes" id="UP000824890"/>
    </source>
</evidence>
<name>A0ABQ7YHB5_BRANA</name>
<reference evidence="2 3" key="1">
    <citation type="submission" date="2021-05" db="EMBL/GenBank/DDBJ databases">
        <title>Genome Assembly of Synthetic Allotetraploid Brassica napus Reveals Homoeologous Exchanges between Subgenomes.</title>
        <authorList>
            <person name="Davis J.T."/>
        </authorList>
    </citation>
    <scope>NUCLEOTIDE SEQUENCE [LARGE SCALE GENOMIC DNA]</scope>
    <source>
        <strain evidence="3">cv. Da-Ae</strain>
        <tissue evidence="2">Seedling</tissue>
    </source>
</reference>
<evidence type="ECO:0000256" key="1">
    <source>
        <dbReference type="SAM" id="MobiDB-lite"/>
    </source>
</evidence>
<feature type="region of interest" description="Disordered" evidence="1">
    <location>
        <begin position="1"/>
        <end position="23"/>
    </location>
</feature>
<evidence type="ECO:0000313" key="2">
    <source>
        <dbReference type="EMBL" id="KAH0867565.1"/>
    </source>
</evidence>
<feature type="compositionally biased region" description="Basic and acidic residues" evidence="1">
    <location>
        <begin position="13"/>
        <end position="23"/>
    </location>
</feature>
<feature type="compositionally biased region" description="Basic and acidic residues" evidence="1">
    <location>
        <begin position="171"/>
        <end position="200"/>
    </location>
</feature>
<dbReference type="EMBL" id="JAGKQM010000017">
    <property type="protein sequence ID" value="KAH0867565.1"/>
    <property type="molecule type" value="Genomic_DNA"/>
</dbReference>
<feature type="region of interest" description="Disordered" evidence="1">
    <location>
        <begin position="148"/>
        <end position="217"/>
    </location>
</feature>
<feature type="region of interest" description="Disordered" evidence="1">
    <location>
        <begin position="83"/>
        <end position="122"/>
    </location>
</feature>